<feature type="region of interest" description="Disordered" evidence="2">
    <location>
        <begin position="1365"/>
        <end position="1389"/>
    </location>
</feature>
<feature type="domain" description="RabBD" evidence="3">
    <location>
        <begin position="4"/>
        <end position="124"/>
    </location>
</feature>
<dbReference type="EnsemblMetazoa" id="XM_038193145.1">
    <property type="protein sequence ID" value="XP_038049073.1"/>
    <property type="gene ID" value="LOC119722801"/>
</dbReference>
<dbReference type="InterPro" id="IPR051745">
    <property type="entry name" value="Intracell_Transport_Effector"/>
</dbReference>
<evidence type="ECO:0000259" key="3">
    <source>
        <dbReference type="PROSITE" id="PS50916"/>
    </source>
</evidence>
<evidence type="ECO:0000256" key="2">
    <source>
        <dbReference type="SAM" id="MobiDB-lite"/>
    </source>
</evidence>
<feature type="compositionally biased region" description="Polar residues" evidence="2">
    <location>
        <begin position="791"/>
        <end position="804"/>
    </location>
</feature>
<feature type="compositionally biased region" description="Basic and acidic residues" evidence="2">
    <location>
        <begin position="870"/>
        <end position="883"/>
    </location>
</feature>
<feature type="compositionally biased region" description="Polar residues" evidence="2">
    <location>
        <begin position="1129"/>
        <end position="1145"/>
    </location>
</feature>
<feature type="compositionally biased region" description="Low complexity" evidence="2">
    <location>
        <begin position="413"/>
        <end position="426"/>
    </location>
</feature>
<evidence type="ECO:0000313" key="5">
    <source>
        <dbReference type="Proteomes" id="UP000887568"/>
    </source>
</evidence>
<dbReference type="EnsemblMetazoa" id="XM_038193146.1">
    <property type="protein sequence ID" value="XP_038049074.1"/>
    <property type="gene ID" value="LOC119722801"/>
</dbReference>
<dbReference type="Pfam" id="PF02318">
    <property type="entry name" value="FYVE_2"/>
    <property type="match status" value="1"/>
</dbReference>
<dbReference type="RefSeq" id="XP_038049073.1">
    <property type="nucleotide sequence ID" value="XM_038193145.1"/>
</dbReference>
<dbReference type="OrthoDB" id="10072397at2759"/>
<feature type="compositionally biased region" description="Polar residues" evidence="2">
    <location>
        <begin position="918"/>
        <end position="939"/>
    </location>
</feature>
<dbReference type="RefSeq" id="XP_038049072.1">
    <property type="nucleotide sequence ID" value="XM_038193144.1"/>
</dbReference>
<dbReference type="InterPro" id="IPR013083">
    <property type="entry name" value="Znf_RING/FYVE/PHD"/>
</dbReference>
<feature type="coiled-coil region" evidence="1">
    <location>
        <begin position="1416"/>
        <end position="1476"/>
    </location>
</feature>
<proteinExistence type="predicted"/>
<feature type="coiled-coil region" evidence="1">
    <location>
        <begin position="29"/>
        <end position="56"/>
    </location>
</feature>
<dbReference type="EnsemblMetazoa" id="XM_038193144.1">
    <property type="protein sequence ID" value="XP_038049072.1"/>
    <property type="gene ID" value="LOC119722801"/>
</dbReference>
<feature type="compositionally biased region" description="Low complexity" evidence="2">
    <location>
        <begin position="963"/>
        <end position="974"/>
    </location>
</feature>
<feature type="region of interest" description="Disordered" evidence="2">
    <location>
        <begin position="1162"/>
        <end position="1282"/>
    </location>
</feature>
<dbReference type="RefSeq" id="XP_038049074.1">
    <property type="nucleotide sequence ID" value="XM_038193146.1"/>
</dbReference>
<feature type="compositionally biased region" description="Low complexity" evidence="2">
    <location>
        <begin position="1000"/>
        <end position="1027"/>
    </location>
</feature>
<feature type="region of interest" description="Disordered" evidence="2">
    <location>
        <begin position="1126"/>
        <end position="1145"/>
    </location>
</feature>
<name>A0A913ZBB1_PATMI</name>
<feature type="region of interest" description="Disordered" evidence="2">
    <location>
        <begin position="269"/>
        <end position="320"/>
    </location>
</feature>
<feature type="region of interest" description="Disordered" evidence="2">
    <location>
        <begin position="349"/>
        <end position="445"/>
    </location>
</feature>
<feature type="compositionally biased region" description="Low complexity" evidence="2">
    <location>
        <begin position="890"/>
        <end position="902"/>
    </location>
</feature>
<protein>
    <recommendedName>
        <fullName evidence="3">RabBD domain-containing protein</fullName>
    </recommendedName>
</protein>
<keyword evidence="1" id="KW-0175">Coiled coil</keyword>
<feature type="region of interest" description="Disordered" evidence="2">
    <location>
        <begin position="643"/>
        <end position="753"/>
    </location>
</feature>
<sequence length="1688" mass="186475">MGRKLNLAHLSEGECRQILDVIQRDYSIRQKEKERLVKLQKLVKDEEQKRLVLSRQKQFNEKYCICCFSSFGLIFNKRAECKSCGFFVCRDCSVKPEGHKESMCLGCDQQRELQVQVCEWFYGQIRNRFRRFGSAKVVRSLYKKDSQSSDSVDHSSNDSGVDHGHQLSPPAREALNEQASKAFQDTLEKQTSTEHAQLCKLSQGWFSSMQTPRAHSGKAVKDPDWLPLFKPETMSVAVQAPEDVLSDVLDSRQALEDFVFNLPPEEEELGRRLEKKPARRHSGPEVVILDPDGEPLSKAQDSNRKVHFGEIPPPAKSKDTSLVSAGAAYHVLSPIEEVLSSPEIVDKYSDSNGNNLARSASPLKDRGSIDRLSLGDDDKRARADSSSSISPHDWDSGIHMPLCLTQDGGWEVSQSTSSGTDSTDGSQVRDPAAKLGSPLQNFKSDSVDSFTSMSLPSLDANDTLDSLETHYNSIHSDTNTPEVTDEYVSSSSTLVENQSVNEDNDDGVNYVGIEIEQLTLSRSSSEETLKTDDEDDLDGKVGDLTMEEFLHQLTHLSLSEISEDAEDLNQDAGEILDVQDASPSLTEETSLASSNEDSKQDEIGSLSQRMKIAEEIQPLLAEEEEDSELAKNVSVDTLVLEAQQKEERCQDSLKVEPKKQAESEEKHFKCTKSHHHHSSRSHVHDSTARGKNPYKRSKSNDDFILSGRSGDGRSKSNGSKSHRRDGEPAMKCTKESHHHGKHHERSPSNRFIRYDSLPLVVEVFEAEGSYHWHHSHRDFRQFSRESDSNDSEPSNQVASKTSRSGAKLVRAAHLSPKSSYEEDPSQSRQLSIESTTTEDTMPKSTSQSSGPTTPESRRDSQQLAGMSSEDSSREEQCSPDKPLHYSPTEQSSGLQSRLSLSQPKPTSLDYGGKERNIQETIASLQSSTQGENTLISSGNAKKDEQTVGCHPDRSTIQGKFLGSASSSDSQTSQKTSKELQSPQLSPRAMPNQASPLTSPSQLHSLESLLRLSPSTPPTQLSPGGSPLTTPKRMASLRKDIQELANLSKKVSITQEEMLQSAEEVLTSAHKMSNIQTQVEELEDVLDSLERTVIGESSSLYGSSSSENEDSVVGPQEQVVEDMQLLEKQLASSHTDNAPSETNSATAVRMITATALKLLGTTEDAMESHSASLASPTPQTDASSRTKNTVSEGLGQETCGEKTPGETGEQEVGLRDSQSLSRGSSEEEEMCACSSTDGSRPSSLTLDDALTRNPCHSQNPGQQFDGGLESQTVPPKPEKSRNPTLHGVAFLHLHPGQDSPPIATLMCEMEENVRNGNGISAAGSPFKNGDSTMLDEAACKQTSPRSLSVDSCSDLAFDLEGSFDKDKAAERRRRKERKLRKSSGYNASPTREQEIDSLLYNQMADLEEKVYLSAGKVFTLEERLQQLQERVSQVDRTSPEENIVDLEDKIALTMAQVAQSENQVRAVEAQIEALQRSRESTMDISQFSTVSVAMCDLASPERYNPYAYRYGSSVQIQIPRERVDSPEDFVMEVSQPNPEYNNNKDGMEVEREEVELEMGITSDEGVAVNGGQTEPFGVERCAVSLELRPINAVIVRYLQEGDDDSLWPDFRFHRNKPRLKHAGEKKLKLDEDVANGHHSNELNSEGNERHISTLELSLDYPDEPVATPDGQPEVSVSIPVNEIEEILQV</sequence>
<feature type="region of interest" description="Disordered" evidence="2">
    <location>
        <begin position="1622"/>
        <end position="1647"/>
    </location>
</feature>
<feature type="coiled-coil region" evidence="1">
    <location>
        <begin position="1036"/>
        <end position="1091"/>
    </location>
</feature>
<feature type="compositionally biased region" description="Polar residues" evidence="2">
    <location>
        <begin position="581"/>
        <end position="595"/>
    </location>
</feature>
<dbReference type="GO" id="GO:0030864">
    <property type="term" value="C:cortical actin cytoskeleton"/>
    <property type="evidence" value="ECO:0007669"/>
    <property type="project" value="TreeGrafter"/>
</dbReference>
<feature type="compositionally biased region" description="Basic residues" evidence="2">
    <location>
        <begin position="669"/>
        <end position="681"/>
    </location>
</feature>
<feature type="compositionally biased region" description="Polar residues" evidence="2">
    <location>
        <begin position="1168"/>
        <end position="1190"/>
    </location>
</feature>
<keyword evidence="5" id="KW-1185">Reference proteome</keyword>
<evidence type="ECO:0000256" key="1">
    <source>
        <dbReference type="SAM" id="Coils"/>
    </source>
</evidence>
<feature type="compositionally biased region" description="Basic and acidic residues" evidence="2">
    <location>
        <begin position="147"/>
        <end position="165"/>
    </location>
</feature>
<dbReference type="PANTHER" id="PTHR14555:SF3">
    <property type="entry name" value="RABBD DOMAIN-CONTAINING PROTEIN"/>
    <property type="match status" value="1"/>
</dbReference>
<feature type="compositionally biased region" description="Basic and acidic residues" evidence="2">
    <location>
        <begin position="363"/>
        <end position="383"/>
    </location>
</feature>
<dbReference type="GO" id="GO:0031267">
    <property type="term" value="F:small GTPase binding"/>
    <property type="evidence" value="ECO:0007669"/>
    <property type="project" value="InterPro"/>
</dbReference>
<dbReference type="PANTHER" id="PTHR14555">
    <property type="entry name" value="MYELIN-ASSOCIATED OLIGODENDROCYTIC BASIC PROTEIN MOBP -RELATED"/>
    <property type="match status" value="1"/>
</dbReference>
<dbReference type="InterPro" id="IPR011011">
    <property type="entry name" value="Znf_FYVE_PHD"/>
</dbReference>
<feature type="compositionally biased region" description="Basic and acidic residues" evidence="2">
    <location>
        <begin position="643"/>
        <end position="668"/>
    </location>
</feature>
<evidence type="ECO:0000313" key="4">
    <source>
        <dbReference type="EnsemblMetazoa" id="XP_038049072.1"/>
    </source>
</evidence>
<dbReference type="OMA" id="FICKNCR"/>
<dbReference type="GO" id="GO:0006886">
    <property type="term" value="P:intracellular protein transport"/>
    <property type="evidence" value="ECO:0007669"/>
    <property type="project" value="InterPro"/>
</dbReference>
<dbReference type="PROSITE" id="PS50916">
    <property type="entry name" value="RABBD"/>
    <property type="match status" value="1"/>
</dbReference>
<feature type="compositionally biased region" description="Polar residues" evidence="2">
    <location>
        <begin position="826"/>
        <end position="854"/>
    </location>
</feature>
<dbReference type="SUPFAM" id="SSF57903">
    <property type="entry name" value="FYVE/PHD zinc finger"/>
    <property type="match status" value="1"/>
</dbReference>
<dbReference type="GO" id="GO:0017022">
    <property type="term" value="F:myosin binding"/>
    <property type="evidence" value="ECO:0007669"/>
    <property type="project" value="TreeGrafter"/>
</dbReference>
<dbReference type="GO" id="GO:0003779">
    <property type="term" value="F:actin binding"/>
    <property type="evidence" value="ECO:0007669"/>
    <property type="project" value="TreeGrafter"/>
</dbReference>
<reference evidence="4" key="1">
    <citation type="submission" date="2022-11" db="UniProtKB">
        <authorList>
            <consortium name="EnsemblMetazoa"/>
        </authorList>
    </citation>
    <scope>IDENTIFICATION</scope>
</reference>
<feature type="compositionally biased region" description="Basic and acidic residues" evidence="2">
    <location>
        <begin position="940"/>
        <end position="953"/>
    </location>
</feature>
<dbReference type="GeneID" id="119722801"/>
<organism evidence="4 5">
    <name type="scientific">Patiria miniata</name>
    <name type="common">Bat star</name>
    <name type="synonym">Asterina miniata</name>
    <dbReference type="NCBI Taxonomy" id="46514"/>
    <lineage>
        <taxon>Eukaryota</taxon>
        <taxon>Metazoa</taxon>
        <taxon>Echinodermata</taxon>
        <taxon>Eleutherozoa</taxon>
        <taxon>Asterozoa</taxon>
        <taxon>Asteroidea</taxon>
        <taxon>Valvatacea</taxon>
        <taxon>Valvatida</taxon>
        <taxon>Asterinidae</taxon>
        <taxon>Patiria</taxon>
    </lineage>
</organism>
<feature type="compositionally biased region" description="Polar residues" evidence="2">
    <location>
        <begin position="1235"/>
        <end position="1244"/>
    </location>
</feature>
<accession>A0A913ZBB1</accession>
<feature type="region of interest" description="Disordered" evidence="2">
    <location>
        <begin position="781"/>
        <end position="1034"/>
    </location>
</feature>
<feature type="region of interest" description="Disordered" evidence="2">
    <location>
        <begin position="147"/>
        <end position="168"/>
    </location>
</feature>
<feature type="compositionally biased region" description="Basic and acidic residues" evidence="2">
    <location>
        <begin position="724"/>
        <end position="735"/>
    </location>
</feature>
<feature type="compositionally biased region" description="Basic residues" evidence="2">
    <location>
        <begin position="1369"/>
        <end position="1380"/>
    </location>
</feature>
<dbReference type="Gene3D" id="3.30.40.10">
    <property type="entry name" value="Zinc/RING finger domain, C3HC4 (zinc finger)"/>
    <property type="match status" value="1"/>
</dbReference>
<dbReference type="InterPro" id="IPR041282">
    <property type="entry name" value="FYVE_2"/>
</dbReference>
<dbReference type="Proteomes" id="UP000887568">
    <property type="component" value="Unplaced"/>
</dbReference>
<dbReference type="InterPro" id="IPR010911">
    <property type="entry name" value="Rab_BD"/>
</dbReference>
<feature type="region of interest" description="Disordered" evidence="2">
    <location>
        <begin position="576"/>
        <end position="609"/>
    </location>
</feature>
<dbReference type="FunFam" id="3.30.40.10:FF:000018">
    <property type="entry name" value="Synaptotagmin-like 5, isoform CRA_a"/>
    <property type="match status" value="1"/>
</dbReference>